<feature type="domain" description="Protein kinase" evidence="9">
    <location>
        <begin position="1"/>
        <end position="157"/>
    </location>
</feature>
<dbReference type="InterPro" id="IPR011992">
    <property type="entry name" value="EF-hand-dom_pair"/>
</dbReference>
<sequence length="428" mass="48625">MPRSAFGRCSWLFDAGLGIVHRDLKLENWLFEKQGGDDLKLIDFGLSKFWEPSKKMEMRVGTLDYMAPEVLHRNYTSKCDLWSLGVITYTLLVGSFPFAGRDGDSAMLARIAAGRFAKERDAWQSSSAVAKDFVEKLLTVNHLQRLSAEQALAHAWIASRETVAKSYVSKEIVDALCSFSESSAFRRACLSVMAMSLSNEDRQEVHKAFLEIDQDHSGTITLSELKSVLEDKFHIKDDAVARTFHSLQSPMSRREEIHYSDFLAAMMSTRIALHDDLLRSAFQRFDVDNEGYVTKKKLRMLLGDSLSEDELDDVMNEVDADHDGRISMNEFVEYLHHRRSNEKHLEAAHKAIDRELKRPCGRRDPSAPVIPVRERRRSSVIVKKNSSRSTLESAASNVLTKVADACQPYCCEEIAAWLLDVRSYLAHR</sequence>
<dbReference type="Proteomes" id="UP001642484">
    <property type="component" value="Unassembled WGS sequence"/>
</dbReference>
<keyword evidence="6" id="KW-0106">Calcium</keyword>
<protein>
    <recommendedName>
        <fullName evidence="14">Calmodulin</fullName>
    </recommendedName>
</protein>
<dbReference type="InterPro" id="IPR011009">
    <property type="entry name" value="Kinase-like_dom_sf"/>
</dbReference>
<evidence type="ECO:0000259" key="10">
    <source>
        <dbReference type="PROSITE" id="PS50222"/>
    </source>
</evidence>
<evidence type="ECO:0000256" key="6">
    <source>
        <dbReference type="ARBA" id="ARBA00022837"/>
    </source>
</evidence>
<dbReference type="Gene3D" id="1.10.238.10">
    <property type="entry name" value="EF-hand"/>
    <property type="match status" value="2"/>
</dbReference>
<feature type="domain" description="EF-hand" evidence="10">
    <location>
        <begin position="200"/>
        <end position="235"/>
    </location>
</feature>
<evidence type="ECO:0000256" key="1">
    <source>
        <dbReference type="ARBA" id="ARBA00001946"/>
    </source>
</evidence>
<evidence type="ECO:0000256" key="8">
    <source>
        <dbReference type="ARBA" id="ARBA00024334"/>
    </source>
</evidence>
<keyword evidence="5" id="KW-0418">Kinase</keyword>
<comment type="caution">
    <text evidence="11">The sequence shown here is derived from an EMBL/GenBank/DDBJ whole genome shotgun (WGS) entry which is preliminary data.</text>
</comment>
<dbReference type="Pfam" id="PF13202">
    <property type="entry name" value="EF-hand_5"/>
    <property type="match status" value="1"/>
</dbReference>
<keyword evidence="7" id="KW-0067">ATP-binding</keyword>
<dbReference type="EMBL" id="CAXAMN010022695">
    <property type="protein sequence ID" value="CAK9071962.1"/>
    <property type="molecule type" value="Genomic_DNA"/>
</dbReference>
<evidence type="ECO:0008006" key="14">
    <source>
        <dbReference type="Google" id="ProtNLM"/>
    </source>
</evidence>
<evidence type="ECO:0000259" key="9">
    <source>
        <dbReference type="PROSITE" id="PS50011"/>
    </source>
</evidence>
<dbReference type="PROSITE" id="PS50222">
    <property type="entry name" value="EF_HAND_2"/>
    <property type="match status" value="2"/>
</dbReference>
<accession>A0ABP0P8Z9</accession>
<dbReference type="SMART" id="SM00220">
    <property type="entry name" value="S_TKc"/>
    <property type="match status" value="1"/>
</dbReference>
<keyword evidence="2" id="KW-0723">Serine/threonine-protein kinase</keyword>
<proteinExistence type="inferred from homology"/>
<evidence type="ECO:0000256" key="7">
    <source>
        <dbReference type="ARBA" id="ARBA00022840"/>
    </source>
</evidence>
<dbReference type="PANTHER" id="PTHR24349">
    <property type="entry name" value="SERINE/THREONINE-PROTEIN KINASE"/>
    <property type="match status" value="1"/>
</dbReference>
<dbReference type="SUPFAM" id="SSF56112">
    <property type="entry name" value="Protein kinase-like (PK-like)"/>
    <property type="match status" value="1"/>
</dbReference>
<dbReference type="EMBL" id="CAXAMN010023028">
    <property type="protein sequence ID" value="CAK9074590.1"/>
    <property type="molecule type" value="Genomic_DNA"/>
</dbReference>
<keyword evidence="3" id="KW-0808">Transferase</keyword>
<dbReference type="PROSITE" id="PS50011">
    <property type="entry name" value="PROTEIN_KINASE_DOM"/>
    <property type="match status" value="1"/>
</dbReference>
<dbReference type="InterPro" id="IPR018247">
    <property type="entry name" value="EF_Hand_1_Ca_BS"/>
</dbReference>
<keyword evidence="13" id="KW-1185">Reference proteome</keyword>
<comment type="similarity">
    <text evidence="8">Belongs to the protein kinase superfamily. Ser/Thr protein kinase family. CDPK subfamily.</text>
</comment>
<gene>
    <name evidence="11" type="ORF">CCMP2556_LOCUS35390</name>
    <name evidence="12" type="ORF">CCMP2556_LOCUS36741</name>
</gene>
<reference evidence="11 13" key="1">
    <citation type="submission" date="2024-02" db="EMBL/GenBank/DDBJ databases">
        <authorList>
            <person name="Chen Y."/>
            <person name="Shah S."/>
            <person name="Dougan E. K."/>
            <person name="Thang M."/>
            <person name="Chan C."/>
        </authorList>
    </citation>
    <scope>NUCLEOTIDE SEQUENCE [LARGE SCALE GENOMIC DNA]</scope>
</reference>
<dbReference type="SMART" id="SM00054">
    <property type="entry name" value="EFh"/>
    <property type="match status" value="3"/>
</dbReference>
<dbReference type="SUPFAM" id="SSF47473">
    <property type="entry name" value="EF-hand"/>
    <property type="match status" value="1"/>
</dbReference>
<dbReference type="PROSITE" id="PS00018">
    <property type="entry name" value="EF_HAND_1"/>
    <property type="match status" value="2"/>
</dbReference>
<dbReference type="CDD" id="cd00051">
    <property type="entry name" value="EFh"/>
    <property type="match status" value="1"/>
</dbReference>
<name>A0ABP0P8Z9_9DINO</name>
<feature type="domain" description="EF-hand" evidence="10">
    <location>
        <begin position="306"/>
        <end position="341"/>
    </location>
</feature>
<evidence type="ECO:0000313" key="13">
    <source>
        <dbReference type="Proteomes" id="UP001642484"/>
    </source>
</evidence>
<evidence type="ECO:0000256" key="3">
    <source>
        <dbReference type="ARBA" id="ARBA00022679"/>
    </source>
</evidence>
<evidence type="ECO:0000256" key="4">
    <source>
        <dbReference type="ARBA" id="ARBA00022741"/>
    </source>
</evidence>
<keyword evidence="4" id="KW-0547">Nucleotide-binding</keyword>
<dbReference type="InterPro" id="IPR002048">
    <property type="entry name" value="EF_hand_dom"/>
</dbReference>
<evidence type="ECO:0000313" key="11">
    <source>
        <dbReference type="EMBL" id="CAK9071962.1"/>
    </source>
</evidence>
<organism evidence="11 13">
    <name type="scientific">Durusdinium trenchii</name>
    <dbReference type="NCBI Taxonomy" id="1381693"/>
    <lineage>
        <taxon>Eukaryota</taxon>
        <taxon>Sar</taxon>
        <taxon>Alveolata</taxon>
        <taxon>Dinophyceae</taxon>
        <taxon>Suessiales</taxon>
        <taxon>Symbiodiniaceae</taxon>
        <taxon>Durusdinium</taxon>
    </lineage>
</organism>
<evidence type="ECO:0000256" key="2">
    <source>
        <dbReference type="ARBA" id="ARBA00022527"/>
    </source>
</evidence>
<dbReference type="Pfam" id="PF00069">
    <property type="entry name" value="Pkinase"/>
    <property type="match status" value="1"/>
</dbReference>
<dbReference type="InterPro" id="IPR000719">
    <property type="entry name" value="Prot_kinase_dom"/>
</dbReference>
<dbReference type="Pfam" id="PF13499">
    <property type="entry name" value="EF-hand_7"/>
    <property type="match status" value="1"/>
</dbReference>
<evidence type="ECO:0000256" key="5">
    <source>
        <dbReference type="ARBA" id="ARBA00022777"/>
    </source>
</evidence>
<evidence type="ECO:0000313" key="12">
    <source>
        <dbReference type="EMBL" id="CAK9074590.1"/>
    </source>
</evidence>
<dbReference type="InterPro" id="IPR050205">
    <property type="entry name" value="CDPK_Ser/Thr_kinases"/>
</dbReference>
<dbReference type="Gene3D" id="1.10.510.10">
    <property type="entry name" value="Transferase(Phosphotransferase) domain 1"/>
    <property type="match status" value="1"/>
</dbReference>
<comment type="cofactor">
    <cofactor evidence="1">
        <name>Mg(2+)</name>
        <dbReference type="ChEBI" id="CHEBI:18420"/>
    </cofactor>
</comment>